<name>A0ABY1L4W2_9FLAO</name>
<evidence type="ECO:0008006" key="3">
    <source>
        <dbReference type="Google" id="ProtNLM"/>
    </source>
</evidence>
<comment type="caution">
    <text evidence="1">The sequence shown here is derived from an EMBL/GenBank/DDBJ whole genome shotgun (WGS) entry which is preliminary data.</text>
</comment>
<dbReference type="RefSeq" id="WP_076456711.1">
    <property type="nucleotide sequence ID" value="NZ_FTOB01000007.1"/>
</dbReference>
<keyword evidence="2" id="KW-1185">Reference proteome</keyword>
<evidence type="ECO:0000313" key="1">
    <source>
        <dbReference type="EMBL" id="SIT01773.1"/>
    </source>
</evidence>
<dbReference type="EMBL" id="FTOB01000007">
    <property type="protein sequence ID" value="SIT01773.1"/>
    <property type="molecule type" value="Genomic_DNA"/>
</dbReference>
<evidence type="ECO:0000313" key="2">
    <source>
        <dbReference type="Proteomes" id="UP000185728"/>
    </source>
</evidence>
<organism evidence="1 2">
    <name type="scientific">Zobellia uliginosa</name>
    <dbReference type="NCBI Taxonomy" id="143224"/>
    <lineage>
        <taxon>Bacteria</taxon>
        <taxon>Pseudomonadati</taxon>
        <taxon>Bacteroidota</taxon>
        <taxon>Flavobacteriia</taxon>
        <taxon>Flavobacteriales</taxon>
        <taxon>Flavobacteriaceae</taxon>
        <taxon>Zobellia</taxon>
    </lineage>
</organism>
<sequence length="193" mass="22316">MKKVLLALFVLVIFSHCKSKEEETNFEKEKSKNSVNENNKAKKSVQEGDCFEFFFNQFIKDFKVEASVSNTVTRWGTLECFIENNKAIFAKLEKEALYTLANATDNKQPIHVKKLTYSNREFANRIFDSYAKGFHNKCIGLKEPNFILIEKNRVYVFFVGAESYRSTLLTFKTNLLSGGILEKCQTLRLSECK</sequence>
<dbReference type="Proteomes" id="UP000185728">
    <property type="component" value="Unassembled WGS sequence"/>
</dbReference>
<proteinExistence type="predicted"/>
<gene>
    <name evidence="1" type="ORF">SAMN05421766_10738</name>
</gene>
<reference evidence="1 2" key="1">
    <citation type="submission" date="2017-01" db="EMBL/GenBank/DDBJ databases">
        <authorList>
            <person name="Varghese N."/>
            <person name="Submissions S."/>
        </authorList>
    </citation>
    <scope>NUCLEOTIDE SEQUENCE [LARGE SCALE GENOMIC DNA]</scope>
    <source>
        <strain evidence="1 2">DSM 2061</strain>
    </source>
</reference>
<accession>A0ABY1L4W2</accession>
<protein>
    <recommendedName>
        <fullName evidence="3">Lipoprotein</fullName>
    </recommendedName>
</protein>